<dbReference type="OrthoDB" id="619536at2759"/>
<dbReference type="AlphaFoldDB" id="A0A226D4A6"/>
<gene>
    <name evidence="2" type="ORF">Fcan01_25578</name>
</gene>
<name>A0A226D4A6_FOLCA</name>
<evidence type="ECO:0000313" key="3">
    <source>
        <dbReference type="Proteomes" id="UP000198287"/>
    </source>
</evidence>
<dbReference type="Proteomes" id="UP000198287">
    <property type="component" value="Unassembled WGS sequence"/>
</dbReference>
<dbReference type="SUPFAM" id="SSF52777">
    <property type="entry name" value="CoA-dependent acyltransferases"/>
    <property type="match status" value="1"/>
</dbReference>
<comment type="caution">
    <text evidence="2">The sequence shown here is derived from an EMBL/GenBank/DDBJ whole genome shotgun (WGS) entry which is preliminary data.</text>
</comment>
<feature type="domain" description="O-acyltransferase WSD1 C-terminal" evidence="1">
    <location>
        <begin position="292"/>
        <end position="437"/>
    </location>
</feature>
<reference evidence="2 3" key="1">
    <citation type="submission" date="2015-12" db="EMBL/GenBank/DDBJ databases">
        <title>The genome of Folsomia candida.</title>
        <authorList>
            <person name="Faddeeva A."/>
            <person name="Derks M.F."/>
            <person name="Anvar Y."/>
            <person name="Smit S."/>
            <person name="Van Straalen N."/>
            <person name="Roelofs D."/>
        </authorList>
    </citation>
    <scope>NUCLEOTIDE SEQUENCE [LARGE SCALE GENOMIC DNA]</scope>
    <source>
        <strain evidence="2 3">VU population</strain>
        <tissue evidence="2">Whole body</tissue>
    </source>
</reference>
<proteinExistence type="predicted"/>
<sequence length="441" mass="49450">MLTPGDTRFACDGIHTSPVCTIVTTLELEGDVDPDHIRETLRTQILDATHENDDGRLLYPELGWTIKYYLGFPFWTKATLLEDPVRVIAEDLTQDQLIELQAKLTFQPYKLNAPLWELVLVRKQNNSGIVPTSIVLFRFHHTISDGTGIFHLLSKMIIPQTTEFTKQVSKKAGNLVPIRYLGMPYDFVQTCREGYQSGCLAPDKKYWTHVSDAFSPSEAISHVRFHMSEPIPFNTIRKLGERHGVTGTAVMHSAVLGALRSSFFPNNGGRIPSTITVETTVNPPTERNRFLGNNVTNGMYTAPIGEEDAVKRLLRTQDALTTMKDSTFSVTRALVVHAFGSFPRPIWKHVNKYNDAYERMFIGNLPGPEEKPNFGGYLVNEMSVMGGYCVTLLGLGVGLITFGDTMRIGVFGNRNLLSRSGQAEEITRAFMRELDELQVMQ</sequence>
<dbReference type="Pfam" id="PF06974">
    <property type="entry name" value="WS_DGAT_C"/>
    <property type="match status" value="1"/>
</dbReference>
<accession>A0A226D4A6</accession>
<keyword evidence="3" id="KW-1185">Reference proteome</keyword>
<dbReference type="EMBL" id="LNIX01000037">
    <property type="protein sequence ID" value="OXA39694.1"/>
    <property type="molecule type" value="Genomic_DNA"/>
</dbReference>
<dbReference type="InterPro" id="IPR009721">
    <property type="entry name" value="O-acyltransferase_WSD1_C"/>
</dbReference>
<organism evidence="2 3">
    <name type="scientific">Folsomia candida</name>
    <name type="common">Springtail</name>
    <dbReference type="NCBI Taxonomy" id="158441"/>
    <lineage>
        <taxon>Eukaryota</taxon>
        <taxon>Metazoa</taxon>
        <taxon>Ecdysozoa</taxon>
        <taxon>Arthropoda</taxon>
        <taxon>Hexapoda</taxon>
        <taxon>Collembola</taxon>
        <taxon>Entomobryomorpha</taxon>
        <taxon>Isotomoidea</taxon>
        <taxon>Isotomidae</taxon>
        <taxon>Proisotominae</taxon>
        <taxon>Folsomia</taxon>
    </lineage>
</organism>
<dbReference type="Gene3D" id="3.30.559.10">
    <property type="entry name" value="Chloramphenicol acetyltransferase-like domain"/>
    <property type="match status" value="1"/>
</dbReference>
<evidence type="ECO:0000313" key="2">
    <source>
        <dbReference type="EMBL" id="OXA39694.1"/>
    </source>
</evidence>
<evidence type="ECO:0000259" key="1">
    <source>
        <dbReference type="Pfam" id="PF06974"/>
    </source>
</evidence>
<dbReference type="OMA" id="DATHEND"/>
<protein>
    <recommendedName>
        <fullName evidence="1">O-acyltransferase WSD1 C-terminal domain-containing protein</fullName>
    </recommendedName>
</protein>
<dbReference type="InterPro" id="IPR023213">
    <property type="entry name" value="CAT-like_dom_sf"/>
</dbReference>